<dbReference type="RefSeq" id="WP_184174981.1">
    <property type="nucleotide sequence ID" value="NZ_JACHGF010000004.1"/>
</dbReference>
<sequence length="93" mass="9861">MLKIRNEQVDPSSSFYLTLVFTLGFTLAIRAFLNFDLHGTAVDRSCDVCASYLCGGAYTLDASYGSAAADDVDKGLSAVDNPPLDADPFGLTS</sequence>
<dbReference type="AlphaFoldDB" id="A0A840TNV9"/>
<evidence type="ECO:0000313" key="3">
    <source>
        <dbReference type="Proteomes" id="UP000557307"/>
    </source>
</evidence>
<name>A0A840TNV9_9BACT</name>
<dbReference type="Proteomes" id="UP000557307">
    <property type="component" value="Unassembled WGS sequence"/>
</dbReference>
<organism evidence="2 3">
    <name type="scientific">Rhabdobacter roseus</name>
    <dbReference type="NCBI Taxonomy" id="1655419"/>
    <lineage>
        <taxon>Bacteria</taxon>
        <taxon>Pseudomonadati</taxon>
        <taxon>Bacteroidota</taxon>
        <taxon>Cytophagia</taxon>
        <taxon>Cytophagales</taxon>
        <taxon>Cytophagaceae</taxon>
        <taxon>Rhabdobacter</taxon>
    </lineage>
</organism>
<evidence type="ECO:0000256" key="1">
    <source>
        <dbReference type="SAM" id="Phobius"/>
    </source>
</evidence>
<dbReference type="EMBL" id="JACHGF010000004">
    <property type="protein sequence ID" value="MBB5285044.1"/>
    <property type="molecule type" value="Genomic_DNA"/>
</dbReference>
<gene>
    <name evidence="2" type="ORF">HNQ92_003192</name>
</gene>
<keyword evidence="3" id="KW-1185">Reference proteome</keyword>
<keyword evidence="1" id="KW-0472">Membrane</keyword>
<evidence type="ECO:0000313" key="2">
    <source>
        <dbReference type="EMBL" id="MBB5285044.1"/>
    </source>
</evidence>
<reference evidence="2 3" key="1">
    <citation type="submission" date="2020-08" db="EMBL/GenBank/DDBJ databases">
        <title>Genomic Encyclopedia of Type Strains, Phase IV (KMG-IV): sequencing the most valuable type-strain genomes for metagenomic binning, comparative biology and taxonomic classification.</title>
        <authorList>
            <person name="Goeker M."/>
        </authorList>
    </citation>
    <scope>NUCLEOTIDE SEQUENCE [LARGE SCALE GENOMIC DNA]</scope>
    <source>
        <strain evidence="2 3">DSM 105074</strain>
    </source>
</reference>
<protein>
    <submittedName>
        <fullName evidence="2">Uncharacterized protein</fullName>
    </submittedName>
</protein>
<comment type="caution">
    <text evidence="2">The sequence shown here is derived from an EMBL/GenBank/DDBJ whole genome shotgun (WGS) entry which is preliminary data.</text>
</comment>
<feature type="transmembrane region" description="Helical" evidence="1">
    <location>
        <begin position="15"/>
        <end position="33"/>
    </location>
</feature>
<accession>A0A840TNV9</accession>
<keyword evidence="1" id="KW-0812">Transmembrane</keyword>
<keyword evidence="1" id="KW-1133">Transmembrane helix</keyword>
<proteinExistence type="predicted"/>